<reference evidence="3 4" key="1">
    <citation type="submission" date="2015-12" db="EMBL/GenBank/DDBJ databases">
        <authorList>
            <person name="Shamseldin A."/>
            <person name="Moawad H."/>
            <person name="Abd El-Rahim W.M."/>
            <person name="Sadowsky M.J."/>
        </authorList>
    </citation>
    <scope>NUCLEOTIDE SEQUENCE [LARGE SCALE GENOMIC DNA]</scope>
    <source>
        <strain evidence="3 4">SM2</strain>
    </source>
</reference>
<gene>
    <name evidence="3" type="ORF">AZF00_02760</name>
</gene>
<dbReference type="RefSeq" id="WP_008248128.1">
    <property type="nucleotide sequence ID" value="NZ_CP014544.1"/>
</dbReference>
<dbReference type="STRING" id="1470434.AZF00_02760"/>
<dbReference type="EMBL" id="CP014544">
    <property type="protein sequence ID" value="AMO67285.1"/>
    <property type="molecule type" value="Genomic_DNA"/>
</dbReference>
<dbReference type="PROSITE" id="PS51898">
    <property type="entry name" value="TYR_RECOMBINASE"/>
    <property type="match status" value="1"/>
</dbReference>
<dbReference type="Gene3D" id="1.10.443.10">
    <property type="entry name" value="Intergrase catalytic core"/>
    <property type="match status" value="1"/>
</dbReference>
<name>A0A127M226_9GAMM</name>
<keyword evidence="1" id="KW-0233">DNA recombination</keyword>
<dbReference type="KEGG" id="zal:AZF00_02760"/>
<proteinExistence type="predicted"/>
<dbReference type="GO" id="GO:0003677">
    <property type="term" value="F:DNA binding"/>
    <property type="evidence" value="ECO:0007669"/>
    <property type="project" value="InterPro"/>
</dbReference>
<dbReference type="Proteomes" id="UP000074119">
    <property type="component" value="Chromosome"/>
</dbReference>
<evidence type="ECO:0000256" key="1">
    <source>
        <dbReference type="ARBA" id="ARBA00023172"/>
    </source>
</evidence>
<dbReference type="SUPFAM" id="SSF56349">
    <property type="entry name" value="DNA breaking-rejoining enzymes"/>
    <property type="match status" value="1"/>
</dbReference>
<evidence type="ECO:0000313" key="3">
    <source>
        <dbReference type="EMBL" id="AMO67285.1"/>
    </source>
</evidence>
<dbReference type="GO" id="GO:0015074">
    <property type="term" value="P:DNA integration"/>
    <property type="evidence" value="ECO:0007669"/>
    <property type="project" value="InterPro"/>
</dbReference>
<evidence type="ECO:0000313" key="4">
    <source>
        <dbReference type="Proteomes" id="UP000074119"/>
    </source>
</evidence>
<dbReference type="InterPro" id="IPR013762">
    <property type="entry name" value="Integrase-like_cat_sf"/>
</dbReference>
<dbReference type="Pfam" id="PF00589">
    <property type="entry name" value="Phage_integrase"/>
    <property type="match status" value="1"/>
</dbReference>
<dbReference type="InterPro" id="IPR002104">
    <property type="entry name" value="Integrase_catalytic"/>
</dbReference>
<accession>A0A127M226</accession>
<protein>
    <submittedName>
        <fullName evidence="3">Integrase</fullName>
    </submittedName>
</protein>
<dbReference type="CDD" id="cd00397">
    <property type="entry name" value="DNA_BRE_C"/>
    <property type="match status" value="1"/>
</dbReference>
<dbReference type="GO" id="GO:0006310">
    <property type="term" value="P:DNA recombination"/>
    <property type="evidence" value="ECO:0007669"/>
    <property type="project" value="UniProtKB-KW"/>
</dbReference>
<feature type="domain" description="Tyr recombinase" evidence="2">
    <location>
        <begin position="5"/>
        <end position="254"/>
    </location>
</feature>
<dbReference type="InterPro" id="IPR011010">
    <property type="entry name" value="DNA_brk_join_enz"/>
</dbReference>
<evidence type="ECO:0000259" key="2">
    <source>
        <dbReference type="PROSITE" id="PS51898"/>
    </source>
</evidence>
<organism evidence="3 4">
    <name type="scientific">Zhongshania aliphaticivorans</name>
    <dbReference type="NCBI Taxonomy" id="1470434"/>
    <lineage>
        <taxon>Bacteria</taxon>
        <taxon>Pseudomonadati</taxon>
        <taxon>Pseudomonadota</taxon>
        <taxon>Gammaproteobacteria</taxon>
        <taxon>Cellvibrionales</taxon>
        <taxon>Spongiibacteraceae</taxon>
        <taxon>Zhongshania</taxon>
    </lineage>
</organism>
<dbReference type="AlphaFoldDB" id="A0A127M226"/>
<sequence length="256" mass="28689">MPKSGQARVLTAEQQDHVFDVIQHHRHIEKNTAIMQISFKLGLRAQEIALLQVKEVAKLNASGTDFKLLEVMSLPAAYTKGADAMGRSQSQYQRRTVSFNVESFNQVVRQVEALAKAGAEVKPEDFYPPVRKHRGKFRDLPMVSAALRAALTEYLRLRLEKTGTLMPSSPLFITQKGGPYSPNTLQEHMAVILRDWAGVEKASSHSGRRSLITNVIHKQKKSVKIAQKIAGHVNPSTTLIYEEPPEEQIMRALENI</sequence>